<dbReference type="RefSeq" id="WP_130109287.1">
    <property type="nucleotide sequence ID" value="NZ_CP035806.1"/>
</dbReference>
<comment type="similarity">
    <text evidence="1">Belongs to the HMG-CoA reductase family.</text>
</comment>
<dbReference type="InterPro" id="IPR002202">
    <property type="entry name" value="HMG_CoA_Rdtase"/>
</dbReference>
<sequence length="356" mass="37927">MNDSDTIVTEIPTRWVGPLRVSGDAITTEAPHSEIAVPLATYETPLWPSVGRGASISREIPGGIRTVVIGERMTRSVLFVAEGAVGADAAARAVQQRLPELQEVVSAGSRHAQLLEAHPEVVGNLLFVRFAFLTGDASGHNMVTNASDALMQRILSWGLGIDYGSISGNFCSDKKATAVNGILGRGRNVVAEILLPHEVVERRLRTTARRVADLSVRKNLVGSTIAGAIRSANAHYANMLLAFYLATGQDAANIVEGSQGITYAEEREDGLYFSCTLPHLIVGTVGNGKHLAHVNANLERLGCRDEREPGANARRLAALMAATVLCGELSLLAAQTNPGELMAAHLLMERKETPSA</sequence>
<keyword evidence="2" id="KW-0560">Oxidoreductase</keyword>
<dbReference type="SUPFAM" id="SSF55035">
    <property type="entry name" value="NAD-binding domain of HMG-CoA reductase"/>
    <property type="match status" value="1"/>
</dbReference>
<dbReference type="PANTHER" id="PTHR10572">
    <property type="entry name" value="3-HYDROXY-3-METHYLGLUTARYL-COENZYME A REDUCTASE"/>
    <property type="match status" value="1"/>
</dbReference>
<dbReference type="Pfam" id="PF00368">
    <property type="entry name" value="HMG-CoA_red"/>
    <property type="match status" value="1"/>
</dbReference>
<dbReference type="Gene3D" id="3.30.70.420">
    <property type="entry name" value="Hydroxymethylglutaryl-CoA reductase, class I/II, NAD/NADP-binding domain"/>
    <property type="match status" value="1"/>
</dbReference>
<accession>A0A4P6KE18</accession>
<dbReference type="EMBL" id="CP035806">
    <property type="protein sequence ID" value="QBE48148.1"/>
    <property type="molecule type" value="Genomic_DNA"/>
</dbReference>
<dbReference type="InterPro" id="IPR023074">
    <property type="entry name" value="HMG_CoA_Rdtase_cat_sf"/>
</dbReference>
<keyword evidence="4" id="KW-1185">Reference proteome</keyword>
<dbReference type="InterPro" id="IPR009029">
    <property type="entry name" value="HMG_CoA_Rdtase_sub-bd_dom_sf"/>
</dbReference>
<dbReference type="GO" id="GO:0015936">
    <property type="term" value="P:coenzyme A metabolic process"/>
    <property type="evidence" value="ECO:0007669"/>
    <property type="project" value="InterPro"/>
</dbReference>
<evidence type="ECO:0000313" key="3">
    <source>
        <dbReference type="EMBL" id="QBE48148.1"/>
    </source>
</evidence>
<evidence type="ECO:0000256" key="1">
    <source>
        <dbReference type="ARBA" id="ARBA00007661"/>
    </source>
</evidence>
<gene>
    <name evidence="3" type="ORF">EVS81_04305</name>
</gene>
<dbReference type="AlphaFoldDB" id="A0A4P6KE18"/>
<evidence type="ECO:0000313" key="4">
    <source>
        <dbReference type="Proteomes" id="UP000289260"/>
    </source>
</evidence>
<dbReference type="PRINTS" id="PR00071">
    <property type="entry name" value="HMGCOARDTASE"/>
</dbReference>
<dbReference type="KEGG" id="ltr:EVS81_04305"/>
<dbReference type="OrthoDB" id="9794902at2"/>
<dbReference type="GO" id="GO:0004420">
    <property type="term" value="F:hydroxymethylglutaryl-CoA reductase (NADPH) activity"/>
    <property type="evidence" value="ECO:0007669"/>
    <property type="project" value="InterPro"/>
</dbReference>
<dbReference type="SUPFAM" id="SSF56542">
    <property type="entry name" value="Substrate-binding domain of HMG-CoA reductase"/>
    <property type="match status" value="1"/>
</dbReference>
<protein>
    <submittedName>
        <fullName evidence="3">Hydroxymethylglutaryl-CoA reductase</fullName>
    </submittedName>
</protein>
<dbReference type="PROSITE" id="PS50065">
    <property type="entry name" value="HMG_COA_REDUCTASE_4"/>
    <property type="match status" value="1"/>
</dbReference>
<name>A0A4P6KE18_9MICO</name>
<dbReference type="PANTHER" id="PTHR10572:SF24">
    <property type="entry name" value="3-HYDROXY-3-METHYLGLUTARYL-COENZYME A REDUCTASE"/>
    <property type="match status" value="1"/>
</dbReference>
<dbReference type="Gene3D" id="3.90.770.10">
    <property type="entry name" value="3-hydroxy-3-methylglutaryl-coenzyme A Reductase, Chain A, domain 2"/>
    <property type="match status" value="1"/>
</dbReference>
<evidence type="ECO:0000256" key="2">
    <source>
        <dbReference type="ARBA" id="ARBA00023002"/>
    </source>
</evidence>
<dbReference type="InterPro" id="IPR009023">
    <property type="entry name" value="HMG_CoA_Rdtase_NAD(P)-bd_sf"/>
</dbReference>
<reference evidence="3 4" key="1">
    <citation type="submission" date="2019-02" db="EMBL/GenBank/DDBJ databases">
        <authorList>
            <person name="Sun L."/>
            <person name="Pan D."/>
            <person name="Wu X."/>
        </authorList>
    </citation>
    <scope>NUCLEOTIDE SEQUENCE [LARGE SCALE GENOMIC DNA]</scope>
    <source>
        <strain evidence="3 4">JW-1</strain>
    </source>
</reference>
<organism evidence="3 4">
    <name type="scientific">Leucobacter triazinivorans</name>
    <dbReference type="NCBI Taxonomy" id="1784719"/>
    <lineage>
        <taxon>Bacteria</taxon>
        <taxon>Bacillati</taxon>
        <taxon>Actinomycetota</taxon>
        <taxon>Actinomycetes</taxon>
        <taxon>Micrococcales</taxon>
        <taxon>Microbacteriaceae</taxon>
        <taxon>Leucobacter</taxon>
    </lineage>
</organism>
<dbReference type="Proteomes" id="UP000289260">
    <property type="component" value="Chromosome"/>
</dbReference>
<proteinExistence type="inferred from homology"/>